<gene>
    <name evidence="11" type="primary">UL46</name>
</gene>
<evidence type="ECO:0000256" key="10">
    <source>
        <dbReference type="SAM" id="MobiDB-lite"/>
    </source>
</evidence>
<evidence type="ECO:0000313" key="12">
    <source>
        <dbReference type="Proteomes" id="UP001143588"/>
    </source>
</evidence>
<keyword evidence="8" id="KW-0472">Membrane</keyword>
<feature type="region of interest" description="Disordered" evidence="10">
    <location>
        <begin position="746"/>
        <end position="772"/>
    </location>
</feature>
<dbReference type="Proteomes" id="UP001143588">
    <property type="component" value="Segment"/>
</dbReference>
<organism evidence="11 12">
    <name type="scientific">pteropodid alphaherpesvirus 2</name>
    <dbReference type="NCBI Taxonomy" id="3118716"/>
    <lineage>
        <taxon>Viruses</taxon>
        <taxon>Duplodnaviria</taxon>
        <taxon>Heunggongvirae</taxon>
        <taxon>Peploviricota</taxon>
        <taxon>Herviviricetes</taxon>
        <taxon>Herpesvirales</taxon>
        <taxon>Orthoherpesviridae</taxon>
        <taxon>Alphaherpesvirinae</taxon>
        <taxon>Simplexvirus</taxon>
        <taxon>Simplexvirus pteropodidalpha2</taxon>
    </lineage>
</organism>
<name>A0A510J6R6_9ALPH</name>
<evidence type="ECO:0000313" key="11">
    <source>
        <dbReference type="EMBL" id="BBM13218.1"/>
    </source>
</evidence>
<keyword evidence="7" id="KW-0805">Transcription regulation</keyword>
<reference evidence="11 12" key="1">
    <citation type="journal article" date="2020" name="J. Virol.">
        <title>Characterization of a Novel Alphaherpesvirus Isolated from the Fruit Bat Pteropus lylei in Vietnam.</title>
        <authorList>
            <person name="Inagaki T."/>
            <person name="Yamada S."/>
            <person name="Fujii H."/>
            <person name="Yoshikawa T."/>
            <person name="Shibamura M."/>
            <person name="Harada S."/>
            <person name="Fukushi S."/>
            <person name="Le M.Q."/>
            <person name="Nguyen C.T."/>
            <person name="Nguyen T.T.T."/>
            <person name="Nguyen T.T."/>
            <person name="Nguyen T.T."/>
            <person name="Quach V.T."/>
            <person name="Thong V.D."/>
            <person name="Mori K."/>
            <person name="Sasaki M."/>
            <person name="Setiyono A."/>
            <person name="Handharyani E."/>
            <person name="Takeyama H."/>
            <person name="Hasebe F."/>
            <person name="Saijo M."/>
        </authorList>
    </citation>
    <scope>NUCLEOTIDE SEQUENCE [LARGE SCALE GENOMIC DNA]</scope>
</reference>
<evidence type="ECO:0000256" key="7">
    <source>
        <dbReference type="ARBA" id="ARBA00023015"/>
    </source>
</evidence>
<evidence type="ECO:0000256" key="4">
    <source>
        <dbReference type="ARBA" id="ARBA00022580"/>
    </source>
</evidence>
<sequence>MHRRVRGTSSLRMASCLTPGNLMRGDSGSLLSQRIFAGCLIPTPENLISAAIGALRQHSDDLQPAFLISANRSVQLSARRANAVPESLVVDGITGDTQCAYFKHYAAAATRSLEETELPSAELCRSIVSQYWKYLQTVVTSGLEIPDGHVGECDPSLHILLRPTLAPKLLARAPFKHSAQASKYATTVTTLRDALHRLQQYFFFMRPDNPSAPSADTALRLNELLAYVSVLYGWASWMMWTTDKFVCHRLAPSKRRFVNLSKTLETPMEMFTRHIERGPGGTAGSLQCMALRAAISDVFSNLKRLSHLWEHGKRSSGSCGTTEAVVSTIEVVSLVHHHAQYLIHGVLTGYVMWASGGLENDYLRAAVDSQERFCHNTAPLFATMTTPSWARMEMSMKAWFGAALAADLFQTGTPSPHYEAVLRLLATHGPTAHPPLAPAPSALGRGPMTRSWGPKSRKPCRRADFPLASTRGLPSRPLSTPATVGVPPARPRERAGAASGAAESLVSVPLTLGGECVEPLSTLQRLVGAATAAASNAPSTYYTHMDAPPQLPPRNRTRRFAQPPVDNGEYDRPRDWAASAAPAATAADPYLAPADTEPQGGSAPPEPETVYQRQQPIRIFEAVDDPYLAPQDEDDEVYEEISDGSQDERVYEEIPEGRADARVYEEIPEGQPDACVYEEILEGQPEARVYEEIPETSQRGQERRAPRPRRLYQNMPLFPPHEEPEPAVLESPPSIREMVENDLYDWGPEALFSPPAEADPPRPALPPRHRPRANAINATGATNMAALSALLTKMKHDRRQSH</sequence>
<dbReference type="GO" id="GO:0006355">
    <property type="term" value="P:regulation of DNA-templated transcription"/>
    <property type="evidence" value="ECO:0007669"/>
    <property type="project" value="InterPro"/>
</dbReference>
<feature type="region of interest" description="Disordered" evidence="10">
    <location>
        <begin position="540"/>
        <end position="573"/>
    </location>
</feature>
<dbReference type="Pfam" id="PF03387">
    <property type="entry name" value="Herpes_UL46"/>
    <property type="match status" value="1"/>
</dbReference>
<evidence type="ECO:0000256" key="3">
    <source>
        <dbReference type="ARBA" id="ARBA00010332"/>
    </source>
</evidence>
<dbReference type="RefSeq" id="YP_010801527.1">
    <property type="nucleotide sequence ID" value="NC_076965.1"/>
</dbReference>
<evidence type="ECO:0000256" key="9">
    <source>
        <dbReference type="ARBA" id="ARBA00023163"/>
    </source>
</evidence>
<keyword evidence="6" id="KW-1043">Host membrane</keyword>
<evidence type="ECO:0000256" key="5">
    <source>
        <dbReference type="ARBA" id="ARBA00022844"/>
    </source>
</evidence>
<dbReference type="GO" id="GO:0019033">
    <property type="term" value="C:viral tegument"/>
    <property type="evidence" value="ECO:0007669"/>
    <property type="project" value="UniProtKB-SubCell"/>
</dbReference>
<accession>A0A510J6R6</accession>
<dbReference type="GeneID" id="80540234"/>
<evidence type="ECO:0000256" key="2">
    <source>
        <dbReference type="ARBA" id="ARBA00004551"/>
    </source>
</evidence>
<keyword evidence="9" id="KW-0804">Transcription</keyword>
<dbReference type="EMBL" id="LC492974">
    <property type="protein sequence ID" value="BBM13218.1"/>
    <property type="molecule type" value="Genomic_DNA"/>
</dbReference>
<dbReference type="InterPro" id="IPR005051">
    <property type="entry name" value="Herpes_UL46"/>
</dbReference>
<evidence type="ECO:0000256" key="6">
    <source>
        <dbReference type="ARBA" id="ARBA00022870"/>
    </source>
</evidence>
<feature type="compositionally biased region" description="Pro residues" evidence="10">
    <location>
        <begin position="757"/>
        <end position="766"/>
    </location>
</feature>
<comment type="subcellular location">
    <subcellularLocation>
        <location evidence="2">Host membrane</location>
    </subcellularLocation>
    <subcellularLocation>
        <location evidence="1">Virion tegument</location>
    </subcellularLocation>
</comment>
<keyword evidence="12" id="KW-1185">Reference proteome</keyword>
<comment type="similarity">
    <text evidence="3">Belongs to the herpesviridae HHV-1 VP11/12 protein family.</text>
</comment>
<proteinExistence type="inferred from homology"/>
<dbReference type="KEGG" id="vg:80540234"/>
<dbReference type="GO" id="GO:0033644">
    <property type="term" value="C:host cell membrane"/>
    <property type="evidence" value="ECO:0007669"/>
    <property type="project" value="UniProtKB-SubCell"/>
</dbReference>
<protein>
    <submittedName>
        <fullName evidence="11">Tegument protein VP11/12</fullName>
    </submittedName>
</protein>
<feature type="region of interest" description="Disordered" evidence="10">
    <location>
        <begin position="433"/>
        <end position="500"/>
    </location>
</feature>
<keyword evidence="5" id="KW-0946">Virion</keyword>
<evidence type="ECO:0000256" key="1">
    <source>
        <dbReference type="ARBA" id="ARBA00004535"/>
    </source>
</evidence>
<feature type="region of interest" description="Disordered" evidence="10">
    <location>
        <begin position="590"/>
        <end position="611"/>
    </location>
</feature>
<keyword evidence="4" id="KW-0920">Virion tegument</keyword>
<evidence type="ECO:0000256" key="8">
    <source>
        <dbReference type="ARBA" id="ARBA00023136"/>
    </source>
</evidence>
<feature type="region of interest" description="Disordered" evidence="10">
    <location>
        <begin position="692"/>
        <end position="729"/>
    </location>
</feature>